<feature type="domain" description="AB hydrolase-1" evidence="2">
    <location>
        <begin position="58"/>
        <end position="299"/>
    </location>
</feature>
<gene>
    <name evidence="3" type="ORF">EJ104_09495</name>
</gene>
<dbReference type="OrthoDB" id="9808398at2"/>
<dbReference type="SUPFAM" id="SSF53474">
    <property type="entry name" value="alpha/beta-Hydrolases"/>
    <property type="match status" value="1"/>
</dbReference>
<dbReference type="Pfam" id="PF12697">
    <property type="entry name" value="Abhydrolase_6"/>
    <property type="match status" value="1"/>
</dbReference>
<evidence type="ECO:0000259" key="2">
    <source>
        <dbReference type="Pfam" id="PF12697"/>
    </source>
</evidence>
<dbReference type="EMBL" id="RXPE01000020">
    <property type="protein sequence ID" value="RTR25929.1"/>
    <property type="molecule type" value="Genomic_DNA"/>
</dbReference>
<comment type="caution">
    <text evidence="3">The sequence shown here is derived from an EMBL/GenBank/DDBJ whole genome shotgun (WGS) entry which is preliminary data.</text>
</comment>
<dbReference type="RefSeq" id="WP_126352488.1">
    <property type="nucleotide sequence ID" value="NZ_CP086380.1"/>
</dbReference>
<dbReference type="InterPro" id="IPR050266">
    <property type="entry name" value="AB_hydrolase_sf"/>
</dbReference>
<dbReference type="Proteomes" id="UP000277766">
    <property type="component" value="Unassembled WGS sequence"/>
</dbReference>
<dbReference type="PANTHER" id="PTHR43798">
    <property type="entry name" value="MONOACYLGLYCEROL LIPASE"/>
    <property type="match status" value="1"/>
</dbReference>
<dbReference type="PANTHER" id="PTHR43798:SF31">
    <property type="entry name" value="AB HYDROLASE SUPERFAMILY PROTEIN YCLE"/>
    <property type="match status" value="1"/>
</dbReference>
<dbReference type="GO" id="GO:0016020">
    <property type="term" value="C:membrane"/>
    <property type="evidence" value="ECO:0007669"/>
    <property type="project" value="TreeGrafter"/>
</dbReference>
<name>A0A3S0I5Y1_9DEIO</name>
<reference evidence="3 4" key="1">
    <citation type="submission" date="2018-12" db="EMBL/GenBank/DDBJ databases">
        <title>Deinococcus radiophilus ATCC 27603 genome sequencing and assembly.</title>
        <authorList>
            <person name="Maclea K.S."/>
            <person name="Maynard C.R."/>
        </authorList>
    </citation>
    <scope>NUCLEOTIDE SEQUENCE [LARGE SCALE GENOMIC DNA]</scope>
    <source>
        <strain evidence="3 4">ATCC 27603</strain>
    </source>
</reference>
<dbReference type="AlphaFoldDB" id="A0A3S0I5Y1"/>
<proteinExistence type="predicted"/>
<dbReference type="InterPro" id="IPR000073">
    <property type="entry name" value="AB_hydrolase_1"/>
</dbReference>
<sequence>MALTTRSILGAALLGALSVRLWPHRTRRLHPPLGRLLDLPSGQVHLIEGGPVNAPPTVLIHGSDGVTHDWPTSPLWERLVGDLRLIAPDRLGHGYTPPGPEVTVAANAQQLSEVLDALNLKRVTLVGHSYGAPIALALARQQPERVGALVLISPLAYPAPGLTRLLARLVAWPPLEWLVTRILLIPLGYAVVELEGSRAFAPVPMPHAWRRMMRAFSLRRTQLLALAEENRTISRELEGLVPGYAALRCPVLILAGQHDRLSPAEDHAVPLAQAIWGAELNLLDGGHQLHWTHPDVVADTVRHATALGQAGER</sequence>
<dbReference type="Gene3D" id="3.40.50.1820">
    <property type="entry name" value="alpha/beta hydrolase"/>
    <property type="match status" value="1"/>
</dbReference>
<keyword evidence="1 3" id="KW-0378">Hydrolase</keyword>
<dbReference type="PRINTS" id="PR00111">
    <property type="entry name" value="ABHYDROLASE"/>
</dbReference>
<protein>
    <submittedName>
        <fullName evidence="3">Alpha/beta hydrolase</fullName>
    </submittedName>
</protein>
<organism evidence="3 4">
    <name type="scientific">Deinococcus radiophilus</name>
    <dbReference type="NCBI Taxonomy" id="32062"/>
    <lineage>
        <taxon>Bacteria</taxon>
        <taxon>Thermotogati</taxon>
        <taxon>Deinococcota</taxon>
        <taxon>Deinococci</taxon>
        <taxon>Deinococcales</taxon>
        <taxon>Deinococcaceae</taxon>
        <taxon>Deinococcus</taxon>
    </lineage>
</organism>
<dbReference type="InterPro" id="IPR029058">
    <property type="entry name" value="AB_hydrolase_fold"/>
</dbReference>
<evidence type="ECO:0000313" key="3">
    <source>
        <dbReference type="EMBL" id="RTR25929.1"/>
    </source>
</evidence>
<dbReference type="GO" id="GO:0016787">
    <property type="term" value="F:hydrolase activity"/>
    <property type="evidence" value="ECO:0007669"/>
    <property type="project" value="UniProtKB-KW"/>
</dbReference>
<accession>A0A3S0I5Y1</accession>
<keyword evidence="4" id="KW-1185">Reference proteome</keyword>
<evidence type="ECO:0000256" key="1">
    <source>
        <dbReference type="ARBA" id="ARBA00022801"/>
    </source>
</evidence>
<evidence type="ECO:0000313" key="4">
    <source>
        <dbReference type="Proteomes" id="UP000277766"/>
    </source>
</evidence>